<feature type="transmembrane region" description="Helical" evidence="10">
    <location>
        <begin position="813"/>
        <end position="833"/>
    </location>
</feature>
<evidence type="ECO:0000256" key="7">
    <source>
        <dbReference type="ARBA" id="ARBA00023065"/>
    </source>
</evidence>
<feature type="transmembrane region" description="Helical" evidence="10">
    <location>
        <begin position="845"/>
        <end position="868"/>
    </location>
</feature>
<feature type="transmembrane region" description="Helical" evidence="10">
    <location>
        <begin position="130"/>
        <end position="151"/>
    </location>
</feature>
<evidence type="ECO:0000259" key="13">
    <source>
        <dbReference type="Pfam" id="PF04039"/>
    </source>
</evidence>
<evidence type="ECO:0000259" key="14">
    <source>
        <dbReference type="Pfam" id="PF13244"/>
    </source>
</evidence>
<feature type="transmembrane region" description="Helical" evidence="10">
    <location>
        <begin position="567"/>
        <end position="584"/>
    </location>
</feature>
<evidence type="ECO:0000256" key="6">
    <source>
        <dbReference type="ARBA" id="ARBA00022989"/>
    </source>
</evidence>
<comment type="subcellular location">
    <subcellularLocation>
        <location evidence="1">Cell membrane</location>
        <topology evidence="1">Multi-pass membrane protein</topology>
    </subcellularLocation>
    <subcellularLocation>
        <location evidence="9">Membrane</location>
        <topology evidence="9">Multi-pass membrane protein</topology>
    </subcellularLocation>
</comment>
<dbReference type="GO" id="GO:0015297">
    <property type="term" value="F:antiporter activity"/>
    <property type="evidence" value="ECO:0007669"/>
    <property type="project" value="UniProtKB-KW"/>
</dbReference>
<evidence type="ECO:0000256" key="10">
    <source>
        <dbReference type="SAM" id="Phobius"/>
    </source>
</evidence>
<dbReference type="Pfam" id="PF00662">
    <property type="entry name" value="Proton_antipo_N"/>
    <property type="match status" value="1"/>
</dbReference>
<feature type="transmembrane region" description="Helical" evidence="10">
    <location>
        <begin position="451"/>
        <end position="473"/>
    </location>
</feature>
<dbReference type="InterPro" id="IPR050616">
    <property type="entry name" value="CPA3_Na-H_Antiporter_A"/>
</dbReference>
<dbReference type="Pfam" id="PF20501">
    <property type="entry name" value="MbhE"/>
    <property type="match status" value="1"/>
</dbReference>
<feature type="transmembrane region" description="Helical" evidence="10">
    <location>
        <begin position="205"/>
        <end position="230"/>
    </location>
</feature>
<dbReference type="InterPro" id="IPR025383">
    <property type="entry name" value="MrpA_C/MbhD"/>
</dbReference>
<dbReference type="PANTHER" id="PTHR43373:SF1">
    <property type="entry name" value="NA(+)_H(+) ANTIPORTER SUBUNIT A"/>
    <property type="match status" value="1"/>
</dbReference>
<keyword evidence="5 9" id="KW-0812">Transmembrane</keyword>
<evidence type="ECO:0000256" key="2">
    <source>
        <dbReference type="ARBA" id="ARBA00022448"/>
    </source>
</evidence>
<dbReference type="GO" id="GO:0006811">
    <property type="term" value="P:monoatomic ion transport"/>
    <property type="evidence" value="ECO:0007669"/>
    <property type="project" value="UniProtKB-KW"/>
</dbReference>
<feature type="transmembrane region" description="Helical" evidence="10">
    <location>
        <begin position="888"/>
        <end position="915"/>
    </location>
</feature>
<dbReference type="Pfam" id="PF04039">
    <property type="entry name" value="MnhB"/>
    <property type="match status" value="1"/>
</dbReference>
<feature type="transmembrane region" description="Helical" evidence="10">
    <location>
        <begin position="28"/>
        <end position="52"/>
    </location>
</feature>
<feature type="transmembrane region" description="Helical" evidence="10">
    <location>
        <begin position="684"/>
        <end position="706"/>
    </location>
</feature>
<dbReference type="PRINTS" id="PR01434">
    <property type="entry name" value="NADHDHGNASE5"/>
</dbReference>
<feature type="transmembrane region" description="Helical" evidence="10">
    <location>
        <begin position="501"/>
        <end position="521"/>
    </location>
</feature>
<keyword evidence="17" id="KW-1185">Reference proteome</keyword>
<evidence type="ECO:0000256" key="9">
    <source>
        <dbReference type="RuleBase" id="RU000320"/>
    </source>
</evidence>
<dbReference type="RefSeq" id="WP_034734095.1">
    <property type="nucleotide sequence ID" value="NZ_JPIN01000014.1"/>
</dbReference>
<feature type="transmembrane region" description="Helical" evidence="10">
    <location>
        <begin position="624"/>
        <end position="644"/>
    </location>
</feature>
<feature type="transmembrane region" description="Helical" evidence="10">
    <location>
        <begin position="785"/>
        <end position="807"/>
    </location>
</feature>
<evidence type="ECO:0000256" key="4">
    <source>
        <dbReference type="ARBA" id="ARBA00022475"/>
    </source>
</evidence>
<gene>
    <name evidence="16" type="ORF">IDAT_12265</name>
</gene>
<feature type="domain" description="MrpA C-terminal/MbhE" evidence="15">
    <location>
        <begin position="683"/>
        <end position="770"/>
    </location>
</feature>
<evidence type="ECO:0000313" key="17">
    <source>
        <dbReference type="Proteomes" id="UP000053718"/>
    </source>
</evidence>
<feature type="domain" description="NADH:quinone oxidoreductase/Mrp antiporter transmembrane" evidence="11">
    <location>
        <begin position="126"/>
        <end position="403"/>
    </location>
</feature>
<feature type="transmembrane region" description="Helical" evidence="10">
    <location>
        <begin position="298"/>
        <end position="319"/>
    </location>
</feature>
<feature type="transmembrane region" description="Helical" evidence="10">
    <location>
        <begin position="270"/>
        <end position="291"/>
    </location>
</feature>
<evidence type="ECO:0000313" key="16">
    <source>
        <dbReference type="EMBL" id="KFZ27854.1"/>
    </source>
</evidence>
<keyword evidence="8 10" id="KW-0472">Membrane</keyword>
<feature type="transmembrane region" description="Helical" evidence="10">
    <location>
        <begin position="242"/>
        <end position="264"/>
    </location>
</feature>
<dbReference type="EMBL" id="JPIN01000014">
    <property type="protein sequence ID" value="KFZ27854.1"/>
    <property type="molecule type" value="Genomic_DNA"/>
</dbReference>
<feature type="transmembrane region" description="Helical" evidence="10">
    <location>
        <begin position="409"/>
        <end position="430"/>
    </location>
</feature>
<dbReference type="eggNOG" id="COG2111">
    <property type="taxonomic scope" value="Bacteria"/>
</dbReference>
<dbReference type="eggNOG" id="COG1009">
    <property type="taxonomic scope" value="Bacteria"/>
</dbReference>
<keyword evidence="6 10" id="KW-1133">Transmembrane helix</keyword>
<dbReference type="GO" id="GO:0005886">
    <property type="term" value="C:plasma membrane"/>
    <property type="evidence" value="ECO:0007669"/>
    <property type="project" value="UniProtKB-SubCell"/>
</dbReference>
<feature type="transmembrane region" description="Helical" evidence="10">
    <location>
        <begin position="325"/>
        <end position="346"/>
    </location>
</feature>
<dbReference type="PRINTS" id="PR01435">
    <property type="entry name" value="NPOXDRDTASE5"/>
</dbReference>
<feature type="transmembrane region" description="Helical" evidence="10">
    <location>
        <begin position="650"/>
        <end position="672"/>
    </location>
</feature>
<feature type="domain" description="MrpA C-terminal/MbhD" evidence="14">
    <location>
        <begin position="608"/>
        <end position="673"/>
    </location>
</feature>
<keyword evidence="4" id="KW-1003">Cell membrane</keyword>
<dbReference type="AlphaFoldDB" id="A0A094IPX0"/>
<dbReference type="Proteomes" id="UP000053718">
    <property type="component" value="Unassembled WGS sequence"/>
</dbReference>
<feature type="transmembrane region" description="Helical" evidence="10">
    <location>
        <begin position="72"/>
        <end position="94"/>
    </location>
</feature>
<keyword evidence="3" id="KW-0050">Antiport</keyword>
<evidence type="ECO:0000256" key="3">
    <source>
        <dbReference type="ARBA" id="ARBA00022449"/>
    </source>
</evidence>
<feature type="transmembrane region" description="Helical" evidence="10">
    <location>
        <begin position="596"/>
        <end position="617"/>
    </location>
</feature>
<feature type="transmembrane region" description="Helical" evidence="10">
    <location>
        <begin position="106"/>
        <end position="124"/>
    </location>
</feature>
<sequence>MQLAAIVFVPFIGALLPLLLAQRSRLQITLATAAVAVLSLVLLLVSGSGTLAGNIPSYTHEWLPALGLAISFRLDGLALLFAGLILGIGVLVILYAHYYLSSKDSAGRFFAFLLLFMGSMLGIVTADNLILMWFFWELTSISSFLLIGYWFHQSNARRGARMALAITGAGGLALLAGILLLGQMAGSYQLEAVFAAADVIRQHDLYLPTLILILLGAFTKSAQFPFQFWLPHAMAAPTPVSAYLHSATMVKAGIFLMARLLPVLGGTPEWHIIVTLTGLATLLFGAYFALLKTDLKGLLAFSTISHLGLITMLLGLGTAGAVVAALFHIINHATFKAGLFMIAGIVDHETGSRDMRKLSGLRKWMPFTTILAIITSAAMAGIPLFNGFLSKEMFFAEAVEQHFFGGLSWFIPVLATLGAMLSVAYSVRFVHDVFFQEPAQDLPKKPHEPPLMMRAPVIIFAALCVIIGVAPMLSVETILTPAVAAVTQAVPDYKISLWHGFNLPLLMSALAVLGGIAIYIARSELLTFSRQFDARDAKDVFASIVSRTTRFCDESMQRIENGSLQRYMAFLLVFVLILVIPELAQMEQLTGSREQLPIDAVSLIGAIVLMLAAFATAMLHRQRLTSLMMLSVVGLVVSLSFVHFSAPDLAMTQLVVEVVSIILMILALFFMPQRIPRASSGRRIARDVLLAGTIGGIVGTLNYALLTRPLESISDFFLANSVPGGGGTNVVNVILVDFRGFDTLGEITVLAIAAAGIHKLLNNLRPFMPSSDVDGRPWHRVKHPLLVQTVAQAMLPLALMVSVYIFLRGHNLPGGGFIAGLVTAAAMILQYIANGVDWVKGRFNYNYQTLTSVGVMIALFTGVGSWFFDHNFLTSSFTYVTWPLVGKFELATAILFDLGVYLTVIGATLMILANFGQMTTRHRPRQEGY</sequence>
<feature type="domain" description="NADH-Ubiquinone oxidoreductase (complex I) chain 5 N-terminal" evidence="12">
    <location>
        <begin position="66"/>
        <end position="110"/>
    </location>
</feature>
<name>A0A094IPX0_9GAMM</name>
<evidence type="ECO:0000256" key="5">
    <source>
        <dbReference type="ARBA" id="ARBA00022692"/>
    </source>
</evidence>
<protein>
    <submittedName>
        <fullName evidence="16">Monovalent cation/H+ antiporter subunit A</fullName>
    </submittedName>
</protein>
<keyword evidence="2" id="KW-0813">Transport</keyword>
<organism evidence="16 17">
    <name type="scientific">Pseudidiomarina atlantica</name>
    <dbReference type="NCBI Taxonomy" id="1517416"/>
    <lineage>
        <taxon>Bacteria</taxon>
        <taxon>Pseudomonadati</taxon>
        <taxon>Pseudomonadota</taxon>
        <taxon>Gammaproteobacteria</taxon>
        <taxon>Alteromonadales</taxon>
        <taxon>Idiomarinaceae</taxon>
        <taxon>Pseudidiomarina</taxon>
    </lineage>
</organism>
<feature type="domain" description="Na+/H+ antiporter MnhB subunit-related protein" evidence="13">
    <location>
        <begin position="787"/>
        <end position="909"/>
    </location>
</feature>
<dbReference type="Pfam" id="PF13244">
    <property type="entry name" value="MbhD"/>
    <property type="match status" value="1"/>
</dbReference>
<evidence type="ECO:0000256" key="8">
    <source>
        <dbReference type="ARBA" id="ARBA00023136"/>
    </source>
</evidence>
<evidence type="ECO:0000259" key="11">
    <source>
        <dbReference type="Pfam" id="PF00361"/>
    </source>
</evidence>
<evidence type="ECO:0000256" key="1">
    <source>
        <dbReference type="ARBA" id="ARBA00004651"/>
    </source>
</evidence>
<proteinExistence type="predicted"/>
<reference evidence="16 17" key="1">
    <citation type="submission" date="2014-06" db="EMBL/GenBank/DDBJ databases">
        <title>Draft genome sequence of Idiomarina sp. MCCC 1A10513.</title>
        <authorList>
            <person name="Du J."/>
            <person name="Lai Q."/>
            <person name="Shao Z."/>
        </authorList>
    </citation>
    <scope>NUCLEOTIDE SEQUENCE [LARGE SCALE GENOMIC DNA]</scope>
    <source>
        <strain evidence="16 17">MCCC 1A10513</strain>
    </source>
</reference>
<dbReference type="InterPro" id="IPR001750">
    <property type="entry name" value="ND/Mrp_TM"/>
</dbReference>
<dbReference type="OrthoDB" id="9811798at2"/>
<dbReference type="Pfam" id="PF00361">
    <property type="entry name" value="Proton_antipo_M"/>
    <property type="match status" value="1"/>
</dbReference>
<feature type="transmembrane region" description="Helical" evidence="10">
    <location>
        <begin position="6"/>
        <end position="21"/>
    </location>
</feature>
<dbReference type="PANTHER" id="PTHR43373">
    <property type="entry name" value="NA(+)/H(+) ANTIPORTER SUBUNIT"/>
    <property type="match status" value="1"/>
</dbReference>
<dbReference type="NCBIfam" id="NF009288">
    <property type="entry name" value="PRK12648.1"/>
    <property type="match status" value="1"/>
</dbReference>
<comment type="caution">
    <text evidence="16">The sequence shown here is derived from an EMBL/GenBank/DDBJ whole genome shotgun (WGS) entry which is preliminary data.</text>
</comment>
<evidence type="ECO:0000259" key="15">
    <source>
        <dbReference type="Pfam" id="PF20501"/>
    </source>
</evidence>
<evidence type="ECO:0000259" key="12">
    <source>
        <dbReference type="Pfam" id="PF00662"/>
    </source>
</evidence>
<dbReference type="InterPro" id="IPR007182">
    <property type="entry name" value="MnhB"/>
</dbReference>
<feature type="transmembrane region" description="Helical" evidence="10">
    <location>
        <begin position="367"/>
        <end position="389"/>
    </location>
</feature>
<dbReference type="STRING" id="1517416.IDAT_12265"/>
<feature type="transmembrane region" description="Helical" evidence="10">
    <location>
        <begin position="163"/>
        <end position="185"/>
    </location>
</feature>
<accession>A0A094IPX0</accession>
<keyword evidence="7" id="KW-0406">Ion transport</keyword>
<dbReference type="InterPro" id="IPR001516">
    <property type="entry name" value="Proton_antipo_N"/>
</dbReference>
<dbReference type="InterPro" id="IPR046806">
    <property type="entry name" value="MrpA_C/MbhE"/>
</dbReference>